<name>A0A1I1L027_9ACTN</name>
<reference evidence="1 2" key="1">
    <citation type="submission" date="2016-10" db="EMBL/GenBank/DDBJ databases">
        <authorList>
            <person name="de Groot N.N."/>
        </authorList>
    </citation>
    <scope>NUCLEOTIDE SEQUENCE [LARGE SCALE GENOMIC DNA]</scope>
    <source>
        <strain evidence="1 2">CGMCC 1.7056</strain>
    </source>
</reference>
<dbReference type="AlphaFoldDB" id="A0A1I1L027"/>
<dbReference type="RefSeq" id="WP_091124336.1">
    <property type="nucleotide sequence ID" value="NZ_FOLB01000009.1"/>
</dbReference>
<accession>A0A1I1L027</accession>
<gene>
    <name evidence="1" type="ORF">SAMN04487968_10916</name>
</gene>
<organism evidence="1 2">
    <name type="scientific">Nocardioides terrae</name>
    <dbReference type="NCBI Taxonomy" id="574651"/>
    <lineage>
        <taxon>Bacteria</taxon>
        <taxon>Bacillati</taxon>
        <taxon>Actinomycetota</taxon>
        <taxon>Actinomycetes</taxon>
        <taxon>Propionibacteriales</taxon>
        <taxon>Nocardioidaceae</taxon>
        <taxon>Nocardioides</taxon>
    </lineage>
</organism>
<keyword evidence="2" id="KW-1185">Reference proteome</keyword>
<dbReference type="Proteomes" id="UP000198832">
    <property type="component" value="Unassembled WGS sequence"/>
</dbReference>
<proteinExistence type="predicted"/>
<protein>
    <submittedName>
        <fullName evidence="1">Uncharacterized protein</fullName>
    </submittedName>
</protein>
<evidence type="ECO:0000313" key="2">
    <source>
        <dbReference type="Proteomes" id="UP000198832"/>
    </source>
</evidence>
<dbReference type="EMBL" id="FOLB01000009">
    <property type="protein sequence ID" value="SFC64338.1"/>
    <property type="molecule type" value="Genomic_DNA"/>
</dbReference>
<evidence type="ECO:0000313" key="1">
    <source>
        <dbReference type="EMBL" id="SFC64338.1"/>
    </source>
</evidence>
<sequence>MRLPNPLVGLTVLLGIRRAVASRGTQVRQELRYRVPPGQDPAAALAAVREQQLEATIVIDGGYEDVVIVCDADRDRERVRRTLRNALVDLAGAEVQGPPIRFVDELPDA</sequence>